<dbReference type="PANTHER" id="PTHR46599:SF3">
    <property type="entry name" value="PIGGYBAC TRANSPOSABLE ELEMENT-DERIVED PROTEIN 4"/>
    <property type="match status" value="1"/>
</dbReference>
<dbReference type="InterPro" id="IPR029526">
    <property type="entry name" value="PGBD"/>
</dbReference>
<reference evidence="3" key="1">
    <citation type="submission" date="2015-11" db="EMBL/GenBank/DDBJ databases">
        <title>De novo transcriptome assembly of four potential Pierce s Disease insect vectors from Arizona vineyards.</title>
        <authorList>
            <person name="Tassone E.E."/>
        </authorList>
    </citation>
    <scope>NUCLEOTIDE SEQUENCE</scope>
</reference>
<feature type="domain" description="PiggyBac transposable element-derived protein" evidence="2">
    <location>
        <begin position="86"/>
        <end position="442"/>
    </location>
</feature>
<dbReference type="PANTHER" id="PTHR46599">
    <property type="entry name" value="PIGGYBAC TRANSPOSABLE ELEMENT-DERIVED PROTEIN 4"/>
    <property type="match status" value="1"/>
</dbReference>
<proteinExistence type="predicted"/>
<dbReference type="AlphaFoldDB" id="A0A1B6KBT3"/>
<name>A0A1B6KBT3_9HEMI</name>
<evidence type="ECO:0000259" key="2">
    <source>
        <dbReference type="Pfam" id="PF13843"/>
    </source>
</evidence>
<gene>
    <name evidence="3" type="ORF">g.36714</name>
</gene>
<evidence type="ECO:0000313" key="3">
    <source>
        <dbReference type="EMBL" id="JAT08910.1"/>
    </source>
</evidence>
<accession>A0A1B6KBT3</accession>
<evidence type="ECO:0000256" key="1">
    <source>
        <dbReference type="SAM" id="MobiDB-lite"/>
    </source>
</evidence>
<feature type="compositionally biased region" description="Polar residues" evidence="1">
    <location>
        <begin position="1"/>
        <end position="25"/>
    </location>
</feature>
<dbReference type="EMBL" id="GEBQ01031067">
    <property type="protein sequence ID" value="JAT08910.1"/>
    <property type="molecule type" value="Transcribed_RNA"/>
</dbReference>
<feature type="region of interest" description="Disordered" evidence="1">
    <location>
        <begin position="1"/>
        <end position="50"/>
    </location>
</feature>
<organism evidence="3">
    <name type="scientific">Graphocephala atropunctata</name>
    <dbReference type="NCBI Taxonomy" id="36148"/>
    <lineage>
        <taxon>Eukaryota</taxon>
        <taxon>Metazoa</taxon>
        <taxon>Ecdysozoa</taxon>
        <taxon>Arthropoda</taxon>
        <taxon>Hexapoda</taxon>
        <taxon>Insecta</taxon>
        <taxon>Pterygota</taxon>
        <taxon>Neoptera</taxon>
        <taxon>Paraneoptera</taxon>
        <taxon>Hemiptera</taxon>
        <taxon>Auchenorrhyncha</taxon>
        <taxon>Membracoidea</taxon>
        <taxon>Cicadellidae</taxon>
        <taxon>Cicadellinae</taxon>
        <taxon>Cicadellini</taxon>
        <taxon>Graphocephala</taxon>
    </lineage>
</organism>
<feature type="compositionally biased region" description="Acidic residues" evidence="1">
    <location>
        <begin position="39"/>
        <end position="50"/>
    </location>
</feature>
<protein>
    <recommendedName>
        <fullName evidence="2">PiggyBac transposable element-derived protein domain-containing protein</fullName>
    </recommendedName>
</protein>
<sequence>MDDPQPGTSAMNLSANTSTNPTPNQSDDEIEQNMRDYSSDSEEEIDSDEEEVIVNPTWCSTTAGLRDIPFTKENKFLCPIPGDKKPIDFFNLLFDEIFIETIVRHTNKKAEQVFLDQGHTERARISAWKPVTVDEMKTFIGLMMHTGTIKLSKINDYWKTHWLFSLPGFRGYMGRDRYLNILRCFTFYGEARSDAEKNDRLFKVRDLVSYFNLKMDHVYYPSKELSIDESMILWRGRLIFRQYLKGKKHKYGIKLYTLAEPEGLVLRFFVYGGRGDVTSGKGHAEKVVLELMKGKLGVGHSIYIDNYYNSFHLASVLLSKKTYCTGTLRQDRVDTPPEIRAAKPKKDETIARYSDGVMIGTWKDKRKVVYISTEFENTMATSLNRWNQERQKPLPIVQYNAHMKGIDRADQLQAYYPCERKTVRWYMKVFEHTLGLIMSNAMQLHNIYHTDDKMNLYDFRLSVLEQILPRPPRPGRTLPQAGRHTIEMTNARGNDGRLKRKRCRVCHCEKRSKLTHTFVSSVQTNLACAQQVVLTFTTLNNKVKTMGGGGVVYMYIVCIKQ</sequence>
<dbReference type="Pfam" id="PF13843">
    <property type="entry name" value="DDE_Tnp_1_7"/>
    <property type="match status" value="1"/>
</dbReference>